<comment type="caution">
    <text evidence="1">The sequence shown here is derived from an EMBL/GenBank/DDBJ whole genome shotgun (WGS) entry which is preliminary data.</text>
</comment>
<name>A0ABQ7QRU0_PLUXY</name>
<gene>
    <name evidence="1" type="ORF">JYU34_006367</name>
</gene>
<evidence type="ECO:0000313" key="2">
    <source>
        <dbReference type="Proteomes" id="UP000823941"/>
    </source>
</evidence>
<keyword evidence="2" id="KW-1185">Reference proteome</keyword>
<protein>
    <submittedName>
        <fullName evidence="1">Uncharacterized protein</fullName>
    </submittedName>
</protein>
<dbReference type="EMBL" id="JAHIBW010000009">
    <property type="protein sequence ID" value="KAG7307773.1"/>
    <property type="molecule type" value="Genomic_DNA"/>
</dbReference>
<reference evidence="1 2" key="1">
    <citation type="submission" date="2021-06" db="EMBL/GenBank/DDBJ databases">
        <title>A haploid diamondback moth (Plutella xylostella L.) genome assembly resolves 31 chromosomes and identifies a diamide resistance mutation.</title>
        <authorList>
            <person name="Ward C.M."/>
            <person name="Perry K.D."/>
            <person name="Baker G."/>
            <person name="Powis K."/>
            <person name="Heckel D.G."/>
            <person name="Baxter S.W."/>
        </authorList>
    </citation>
    <scope>NUCLEOTIDE SEQUENCE [LARGE SCALE GENOMIC DNA]</scope>
    <source>
        <strain evidence="1 2">LV</strain>
        <tissue evidence="1">Single pupa</tissue>
    </source>
</reference>
<sequence>MTLNIKKCLVISFSNKKQKYLYNYELSGHTLERKSNVKDLGIIFDDQLTFRTHYQYITTRANKLLGFIIRQSQDFKKPSSLLNLYYTLVRSLLEYGSCIWSPFYEVHRKSIERVQKKCLKVISYRSGFNRTLYSYEQRLQKFKVTKLETRRKQQDLIYLYKIIHAYIDSPSLLSFLNINISCRTRNYAPFMLRSYINNTSFYNPLVRMCRTYNELVVKNTQIDIFNPRIHKFKADLTRNLS</sequence>
<dbReference type="PANTHER" id="PTHR33332">
    <property type="entry name" value="REVERSE TRANSCRIPTASE DOMAIN-CONTAINING PROTEIN"/>
    <property type="match status" value="1"/>
</dbReference>
<evidence type="ECO:0000313" key="1">
    <source>
        <dbReference type="EMBL" id="KAG7307773.1"/>
    </source>
</evidence>
<dbReference type="Proteomes" id="UP000823941">
    <property type="component" value="Chromosome 9"/>
</dbReference>
<accession>A0ABQ7QRU0</accession>
<dbReference type="PRINTS" id="PR01345">
    <property type="entry name" value="CERVTRCPTASE"/>
</dbReference>
<organism evidence="1 2">
    <name type="scientific">Plutella xylostella</name>
    <name type="common">Diamondback moth</name>
    <name type="synonym">Plutella maculipennis</name>
    <dbReference type="NCBI Taxonomy" id="51655"/>
    <lineage>
        <taxon>Eukaryota</taxon>
        <taxon>Metazoa</taxon>
        <taxon>Ecdysozoa</taxon>
        <taxon>Arthropoda</taxon>
        <taxon>Hexapoda</taxon>
        <taxon>Insecta</taxon>
        <taxon>Pterygota</taxon>
        <taxon>Neoptera</taxon>
        <taxon>Endopterygota</taxon>
        <taxon>Lepidoptera</taxon>
        <taxon>Glossata</taxon>
        <taxon>Ditrysia</taxon>
        <taxon>Yponomeutoidea</taxon>
        <taxon>Plutellidae</taxon>
        <taxon>Plutella</taxon>
    </lineage>
</organism>
<proteinExistence type="predicted"/>